<dbReference type="Proteomes" id="UP001146019">
    <property type="component" value="Unassembled WGS sequence"/>
</dbReference>
<dbReference type="NCBIfam" id="NF003818">
    <property type="entry name" value="PRK05409.1"/>
    <property type="match status" value="1"/>
</dbReference>
<dbReference type="RefSeq" id="WP_266130980.1">
    <property type="nucleotide sequence ID" value="NZ_JAPKMY010000008.1"/>
</dbReference>
<proteinExistence type="inferred from homology"/>
<evidence type="ECO:0000313" key="2">
    <source>
        <dbReference type="EMBL" id="MCX5468901.1"/>
    </source>
</evidence>
<keyword evidence="3" id="KW-1185">Reference proteome</keyword>
<dbReference type="AlphaFoldDB" id="A0A9X3DVJ2"/>
<comment type="caution">
    <text evidence="2">The sequence shown here is derived from an EMBL/GenBank/DDBJ whole genome shotgun (WGS) entry which is preliminary data.</text>
</comment>
<evidence type="ECO:0000313" key="3">
    <source>
        <dbReference type="Proteomes" id="UP001146019"/>
    </source>
</evidence>
<gene>
    <name evidence="2" type="ORF">OSH00_14305</name>
</gene>
<protein>
    <recommendedName>
        <fullName evidence="1">UPF0276 protein OSH00_14305</fullName>
    </recommendedName>
</protein>
<dbReference type="InterPro" id="IPR007801">
    <property type="entry name" value="MbnB/TglH/ChrH"/>
</dbReference>
<comment type="similarity">
    <text evidence="1">Belongs to the UPF0276 family.</text>
</comment>
<dbReference type="Gene3D" id="3.20.20.150">
    <property type="entry name" value="Divalent-metal-dependent TIM barrel enzymes"/>
    <property type="match status" value="1"/>
</dbReference>
<dbReference type="EMBL" id="JAPKMY010000008">
    <property type="protein sequence ID" value="MCX5468901.1"/>
    <property type="molecule type" value="Genomic_DNA"/>
</dbReference>
<sequence>MVNLAGVGLGLRRDFIDEFLSAKKVPDFIEIAPENWIGFGGRHAKLLARCVEKAPLICHGLSLSIGGPHPLNLEFIQKIKGFLEDYHIPIYSEHLSYTHDRGYLYDLMPIPMTEAAVKYVAERILRVQDILGKRLVIENVSTYLMPNAEMSEADFVSEVLQQADCELLLDVNNVYVNSINHGSDGYAFIRAMPKERIRYIHIAGHEQVEQNLLIDTHGAEVCDSVWQLLQYTYQVCGVKPTLLERDFNIPSWQELQDEMTRIKTIQQQEGGDENRANIFPSYTAAVL</sequence>
<reference evidence="2" key="1">
    <citation type="submission" date="2022-11" db="EMBL/GenBank/DDBJ databases">
        <title>Biodiversity and phylogenetic relationships of bacteria.</title>
        <authorList>
            <person name="Machado R.A.R."/>
            <person name="Bhat A."/>
            <person name="Loulou A."/>
            <person name="Kallel S."/>
        </authorList>
    </citation>
    <scope>NUCLEOTIDE SEQUENCE</scope>
    <source>
        <strain evidence="2">A-IN1</strain>
    </source>
</reference>
<dbReference type="PANTHER" id="PTHR42194">
    <property type="entry name" value="UPF0276 PROTEIN HI_1600"/>
    <property type="match status" value="1"/>
</dbReference>
<dbReference type="InterPro" id="IPR036237">
    <property type="entry name" value="Xyl_isomerase-like_sf"/>
</dbReference>
<evidence type="ECO:0000256" key="1">
    <source>
        <dbReference type="HAMAP-Rule" id="MF_00697"/>
    </source>
</evidence>
<organism evidence="2 3">
    <name type="scientific">Acinetobacter nematophilus</name>
    <dbReference type="NCBI Taxonomy" id="2994642"/>
    <lineage>
        <taxon>Bacteria</taxon>
        <taxon>Pseudomonadati</taxon>
        <taxon>Pseudomonadota</taxon>
        <taxon>Gammaproteobacteria</taxon>
        <taxon>Moraxellales</taxon>
        <taxon>Moraxellaceae</taxon>
        <taxon>Acinetobacter</taxon>
    </lineage>
</organism>
<dbReference type="Pfam" id="PF05114">
    <property type="entry name" value="MbnB_TglH_ChrH"/>
    <property type="match status" value="1"/>
</dbReference>
<dbReference type="SUPFAM" id="SSF51658">
    <property type="entry name" value="Xylose isomerase-like"/>
    <property type="match status" value="1"/>
</dbReference>
<name>A0A9X3DVJ2_9GAMM</name>
<dbReference type="PANTHER" id="PTHR42194:SF1">
    <property type="entry name" value="UPF0276 PROTEIN HI_1600"/>
    <property type="match status" value="1"/>
</dbReference>
<accession>A0A9X3DVJ2</accession>
<dbReference type="HAMAP" id="MF_00697">
    <property type="entry name" value="UPF0276"/>
    <property type="match status" value="1"/>
</dbReference>